<dbReference type="GO" id="GO:0016618">
    <property type="term" value="F:hydroxypyruvate reductase [NAD(P)H] activity"/>
    <property type="evidence" value="ECO:0007669"/>
    <property type="project" value="TreeGrafter"/>
</dbReference>
<organism evidence="6 7">
    <name type="scientific">Colletotrichum spinosum</name>
    <dbReference type="NCBI Taxonomy" id="1347390"/>
    <lineage>
        <taxon>Eukaryota</taxon>
        <taxon>Fungi</taxon>
        <taxon>Dikarya</taxon>
        <taxon>Ascomycota</taxon>
        <taxon>Pezizomycotina</taxon>
        <taxon>Sordariomycetes</taxon>
        <taxon>Hypocreomycetidae</taxon>
        <taxon>Glomerellales</taxon>
        <taxon>Glomerellaceae</taxon>
        <taxon>Colletotrichum</taxon>
        <taxon>Colletotrichum orbiculare species complex</taxon>
    </lineage>
</organism>
<dbReference type="Gene3D" id="3.40.50.720">
    <property type="entry name" value="NAD(P)-binding Rossmann-like Domain"/>
    <property type="match status" value="2"/>
</dbReference>
<dbReference type="PANTHER" id="PTHR10996:SF178">
    <property type="entry name" value="2-HYDROXYACID DEHYDROGENASE YGL185C-RELATED"/>
    <property type="match status" value="1"/>
</dbReference>
<feature type="domain" description="D-isomer specific 2-hydroxyacid dehydrogenase catalytic" evidence="4">
    <location>
        <begin position="78"/>
        <end position="339"/>
    </location>
</feature>
<dbReference type="Pfam" id="PF00389">
    <property type="entry name" value="2-Hacid_dh"/>
    <property type="match status" value="1"/>
</dbReference>
<evidence type="ECO:0000313" key="6">
    <source>
        <dbReference type="EMBL" id="TDZ39031.1"/>
    </source>
</evidence>
<feature type="domain" description="D-isomer specific 2-hydroxyacid dehydrogenase NAD-binding" evidence="5">
    <location>
        <begin position="128"/>
        <end position="318"/>
    </location>
</feature>
<evidence type="ECO:0000256" key="2">
    <source>
        <dbReference type="ARBA" id="ARBA00023027"/>
    </source>
</evidence>
<reference evidence="6 7" key="1">
    <citation type="submission" date="2018-11" db="EMBL/GenBank/DDBJ databases">
        <title>Genome sequence and assembly of Colletotrichum spinosum.</title>
        <authorList>
            <person name="Gan P."/>
            <person name="Shirasu K."/>
        </authorList>
    </citation>
    <scope>NUCLEOTIDE SEQUENCE [LARGE SCALE GENOMIC DNA]</scope>
    <source>
        <strain evidence="6 7">CBS 515.97</strain>
    </source>
</reference>
<comment type="caution">
    <text evidence="6">The sequence shown here is derived from an EMBL/GenBank/DDBJ whole genome shotgun (WGS) entry which is preliminary data.</text>
</comment>
<dbReference type="Proteomes" id="UP000295083">
    <property type="component" value="Unassembled WGS sequence"/>
</dbReference>
<dbReference type="SUPFAM" id="SSF51735">
    <property type="entry name" value="NAD(P)-binding Rossmann-fold domains"/>
    <property type="match status" value="1"/>
</dbReference>
<name>A0A4R8QJC4_9PEZI</name>
<dbReference type="InterPro" id="IPR050223">
    <property type="entry name" value="D-isomer_2-hydroxyacid_DH"/>
</dbReference>
<dbReference type="GO" id="GO:0030267">
    <property type="term" value="F:glyoxylate reductase (NADPH) activity"/>
    <property type="evidence" value="ECO:0007669"/>
    <property type="project" value="TreeGrafter"/>
</dbReference>
<accession>A0A4R8QJC4</accession>
<keyword evidence="7" id="KW-1185">Reference proteome</keyword>
<proteinExistence type="inferred from homology"/>
<evidence type="ECO:0000256" key="1">
    <source>
        <dbReference type="ARBA" id="ARBA00023002"/>
    </source>
</evidence>
<comment type="similarity">
    <text evidence="3">Belongs to the D-isomer specific 2-hydroxyacid dehydrogenase family.</text>
</comment>
<protein>
    <submittedName>
        <fullName evidence="6">Putative 2-hydroxyacid dehydrogenase</fullName>
    </submittedName>
</protein>
<dbReference type="PANTHER" id="PTHR10996">
    <property type="entry name" value="2-HYDROXYACID DEHYDROGENASE-RELATED"/>
    <property type="match status" value="1"/>
</dbReference>
<dbReference type="GO" id="GO:0051287">
    <property type="term" value="F:NAD binding"/>
    <property type="evidence" value="ECO:0007669"/>
    <property type="project" value="InterPro"/>
</dbReference>
<dbReference type="Pfam" id="PF02826">
    <property type="entry name" value="2-Hacid_dh_C"/>
    <property type="match status" value="1"/>
</dbReference>
<keyword evidence="2" id="KW-0520">NAD</keyword>
<dbReference type="EMBL" id="QAPG01000012">
    <property type="protein sequence ID" value="TDZ39031.1"/>
    <property type="molecule type" value="Genomic_DNA"/>
</dbReference>
<dbReference type="InterPro" id="IPR036291">
    <property type="entry name" value="NAD(P)-bd_dom_sf"/>
</dbReference>
<keyword evidence="1 3" id="KW-0560">Oxidoreductase</keyword>
<dbReference type="InterPro" id="IPR006140">
    <property type="entry name" value="D-isomer_DH_NAD-bd"/>
</dbReference>
<sequence length="341" mass="37552">MSPNPKILVIGSPNGVVPDDVWADFCSRYQVHMYEFPTVDDFHNSLKFGDCQDISCIMRMGINVPANIEKVGQGWTCRALPYLPPSLKLIVNFGHGHDEEDLSGLAARGIEFSNTAGGSEATAAVAIYLVIAVFRQLGRYERMLRDDQFLPALRHSAQNAVDPHGKKLGIVGMGSIGQTVARQAAALGMEIHCIDRPNLRKLVETTSGDSQYIRALLPPITLHENLESLVSRVDCLVLACSYSPATHHLLSRDVFATMKQRMRIVNVARGKCIDEDAMCDAIESGTLSGVGLDVYYNEPKVNARLLQYDCVTLLPHLGGLTSDSMRNHALMAMARVDEFFY</sequence>
<dbReference type="SUPFAM" id="SSF52283">
    <property type="entry name" value="Formate/glycerate dehydrogenase catalytic domain-like"/>
    <property type="match status" value="1"/>
</dbReference>
<gene>
    <name evidence="6" type="ORF">C8035_v005647</name>
</gene>
<evidence type="ECO:0000313" key="7">
    <source>
        <dbReference type="Proteomes" id="UP000295083"/>
    </source>
</evidence>
<evidence type="ECO:0000259" key="5">
    <source>
        <dbReference type="Pfam" id="PF02826"/>
    </source>
</evidence>
<evidence type="ECO:0000256" key="3">
    <source>
        <dbReference type="RuleBase" id="RU003719"/>
    </source>
</evidence>
<dbReference type="AlphaFoldDB" id="A0A4R8QJC4"/>
<dbReference type="InterPro" id="IPR006139">
    <property type="entry name" value="D-isomer_2_OHA_DH_cat_dom"/>
</dbReference>
<dbReference type="GO" id="GO:0005829">
    <property type="term" value="C:cytosol"/>
    <property type="evidence" value="ECO:0007669"/>
    <property type="project" value="TreeGrafter"/>
</dbReference>
<evidence type="ECO:0000259" key="4">
    <source>
        <dbReference type="Pfam" id="PF00389"/>
    </source>
</evidence>